<feature type="domain" description="EAL" evidence="2">
    <location>
        <begin position="393"/>
        <end position="643"/>
    </location>
</feature>
<dbReference type="PROSITE" id="PS51257">
    <property type="entry name" value="PROKAR_LIPOPROTEIN"/>
    <property type="match status" value="1"/>
</dbReference>
<dbReference type="RefSeq" id="WP_238897213.1">
    <property type="nucleotide sequence ID" value="NZ_JAKOGG010000012.1"/>
</dbReference>
<organism evidence="4 5">
    <name type="scientific">Shewanella electrica</name>
    <dbReference type="NCBI Taxonomy" id="515560"/>
    <lineage>
        <taxon>Bacteria</taxon>
        <taxon>Pseudomonadati</taxon>
        <taxon>Pseudomonadota</taxon>
        <taxon>Gammaproteobacteria</taxon>
        <taxon>Alteromonadales</taxon>
        <taxon>Shewanellaceae</taxon>
        <taxon>Shewanella</taxon>
    </lineage>
</organism>
<proteinExistence type="predicted"/>
<dbReference type="NCBIfam" id="TIGR00254">
    <property type="entry name" value="GGDEF"/>
    <property type="match status" value="1"/>
</dbReference>
<gene>
    <name evidence="4" type="ORF">L9G74_14910</name>
</gene>
<dbReference type="Gene3D" id="3.30.70.270">
    <property type="match status" value="1"/>
</dbReference>
<dbReference type="CDD" id="cd01949">
    <property type="entry name" value="GGDEF"/>
    <property type="match status" value="1"/>
</dbReference>
<dbReference type="InterPro" id="IPR035919">
    <property type="entry name" value="EAL_sf"/>
</dbReference>
<keyword evidence="1" id="KW-0812">Transmembrane</keyword>
<feature type="transmembrane region" description="Helical" evidence="1">
    <location>
        <begin position="46"/>
        <end position="65"/>
    </location>
</feature>
<dbReference type="SMART" id="SM00052">
    <property type="entry name" value="EAL"/>
    <property type="match status" value="1"/>
</dbReference>
<dbReference type="PROSITE" id="PS50883">
    <property type="entry name" value="EAL"/>
    <property type="match status" value="1"/>
</dbReference>
<dbReference type="Proteomes" id="UP001201549">
    <property type="component" value="Unassembled WGS sequence"/>
</dbReference>
<dbReference type="SUPFAM" id="SSF141868">
    <property type="entry name" value="EAL domain-like"/>
    <property type="match status" value="1"/>
</dbReference>
<dbReference type="Pfam" id="PF00990">
    <property type="entry name" value="GGDEF"/>
    <property type="match status" value="1"/>
</dbReference>
<dbReference type="InterPro" id="IPR050706">
    <property type="entry name" value="Cyclic-di-GMP_PDE-like"/>
</dbReference>
<feature type="transmembrane region" description="Helical" evidence="1">
    <location>
        <begin position="113"/>
        <end position="133"/>
    </location>
</feature>
<evidence type="ECO:0000259" key="3">
    <source>
        <dbReference type="PROSITE" id="PS50887"/>
    </source>
</evidence>
<protein>
    <submittedName>
        <fullName evidence="4">Bifunctional diguanylate cyclase/phosphodiesterase</fullName>
    </submittedName>
</protein>
<feature type="transmembrane region" description="Helical" evidence="1">
    <location>
        <begin position="21"/>
        <end position="40"/>
    </location>
</feature>
<feature type="transmembrane region" description="Helical" evidence="1">
    <location>
        <begin position="163"/>
        <end position="182"/>
    </location>
</feature>
<evidence type="ECO:0000313" key="5">
    <source>
        <dbReference type="Proteomes" id="UP001201549"/>
    </source>
</evidence>
<reference evidence="5" key="1">
    <citation type="submission" date="2023-07" db="EMBL/GenBank/DDBJ databases">
        <title>Shewanella mangrovi sp. nov., an acetaldehyde- degrading bacterium isolated from mangrove sediment.</title>
        <authorList>
            <person name="Liu Y."/>
        </authorList>
    </citation>
    <scope>NUCLEOTIDE SEQUENCE [LARGE SCALE GENOMIC DNA]</scope>
    <source>
        <strain evidence="5">C32</strain>
    </source>
</reference>
<dbReference type="EMBL" id="JAKOGG010000012">
    <property type="protein sequence ID" value="MCS4557737.1"/>
    <property type="molecule type" value="Genomic_DNA"/>
</dbReference>
<keyword evidence="1" id="KW-0472">Membrane</keyword>
<dbReference type="PANTHER" id="PTHR33121:SF79">
    <property type="entry name" value="CYCLIC DI-GMP PHOSPHODIESTERASE PDED-RELATED"/>
    <property type="match status" value="1"/>
</dbReference>
<dbReference type="InterPro" id="IPR000160">
    <property type="entry name" value="GGDEF_dom"/>
</dbReference>
<sequence length="646" mass="72589">MESPQQRSLYQRDATAILYSNTYSGLSMNLIAGACLVFGFGTPADFTHKVWWFALLVTVILLRAADIVRWRRNHGDLVKQSPQPSNVFCCGLLLTALLWCAYTLLFFDSAGHYEANCIMVIVFIMAAGAANALAADKVALFLYPMLLILPLSSKLIFNDNPSLSVTGWVSLAFCCAIIYGSYRAHQFTMEAIKLKNQNRRLVLDMEQKIQQRTQRIYELSNIDPLTGLLNRTAFLAQFNAAVSEFAQPQQYHIALFFIDLDRFKDINDNIGHRTGDDILSQVAERLKSECSDAISLCRWGGDEFLIALPYHQLAHLEQRAELLPRLIARSYHVADGGELNISASVGVALYPQHGNSAEELIQHADIAMYARKRSEPGGCAFYNNALAAQRSRELYLRNRLSLAIERNELYLVFQPLFATNNDKPAALEALLRWRTNDELVSPTEFIPIAEQNGKIKEIGTWVLEQGFKASKAINQLFPGTTVGINVSLLQFMDDRFITIVEQLLFSTQSQPEYINLEITESAFSLEKQLLIEKVKRLQSMGFMVSIDDFGTGYSSLASVLELSASAIKIDKSFVESLDTKGAVIIDAVIRMAERLGQRVVAEGVEHQWQADTLKKMGVHMIQGFLYAKPMPWPELISFLQQQHESD</sequence>
<dbReference type="SMART" id="SM00267">
    <property type="entry name" value="GGDEF"/>
    <property type="match status" value="1"/>
</dbReference>
<feature type="domain" description="GGDEF" evidence="3">
    <location>
        <begin position="251"/>
        <end position="384"/>
    </location>
</feature>
<evidence type="ECO:0000259" key="2">
    <source>
        <dbReference type="PROSITE" id="PS50883"/>
    </source>
</evidence>
<comment type="caution">
    <text evidence="4">The sequence shown here is derived from an EMBL/GenBank/DDBJ whole genome shotgun (WGS) entry which is preliminary data.</text>
</comment>
<dbReference type="PROSITE" id="PS50887">
    <property type="entry name" value="GGDEF"/>
    <property type="match status" value="1"/>
</dbReference>
<dbReference type="InterPro" id="IPR029787">
    <property type="entry name" value="Nucleotide_cyclase"/>
</dbReference>
<keyword evidence="5" id="KW-1185">Reference proteome</keyword>
<keyword evidence="1" id="KW-1133">Transmembrane helix</keyword>
<evidence type="ECO:0000256" key="1">
    <source>
        <dbReference type="SAM" id="Phobius"/>
    </source>
</evidence>
<dbReference type="Pfam" id="PF00563">
    <property type="entry name" value="EAL"/>
    <property type="match status" value="1"/>
</dbReference>
<dbReference type="Gene3D" id="3.20.20.450">
    <property type="entry name" value="EAL domain"/>
    <property type="match status" value="1"/>
</dbReference>
<name>A0ABT2FN23_9GAMM</name>
<dbReference type="PANTHER" id="PTHR33121">
    <property type="entry name" value="CYCLIC DI-GMP PHOSPHODIESTERASE PDEF"/>
    <property type="match status" value="1"/>
</dbReference>
<feature type="transmembrane region" description="Helical" evidence="1">
    <location>
        <begin position="86"/>
        <end position="107"/>
    </location>
</feature>
<evidence type="ECO:0000313" key="4">
    <source>
        <dbReference type="EMBL" id="MCS4557737.1"/>
    </source>
</evidence>
<accession>A0ABT2FN23</accession>
<dbReference type="SUPFAM" id="SSF55073">
    <property type="entry name" value="Nucleotide cyclase"/>
    <property type="match status" value="1"/>
</dbReference>
<dbReference type="CDD" id="cd01948">
    <property type="entry name" value="EAL"/>
    <property type="match status" value="1"/>
</dbReference>
<dbReference type="InterPro" id="IPR043128">
    <property type="entry name" value="Rev_trsase/Diguanyl_cyclase"/>
</dbReference>
<dbReference type="InterPro" id="IPR001633">
    <property type="entry name" value="EAL_dom"/>
</dbReference>